<dbReference type="InterPro" id="IPR003673">
    <property type="entry name" value="CoA-Trfase_fam_III"/>
</dbReference>
<proteinExistence type="predicted"/>
<dbReference type="Pfam" id="PF02515">
    <property type="entry name" value="CoA_transf_3"/>
    <property type="match status" value="1"/>
</dbReference>
<dbReference type="InterPro" id="IPR023606">
    <property type="entry name" value="CoA-Trfase_III_dom_1_sf"/>
</dbReference>
<evidence type="ECO:0000313" key="3">
    <source>
        <dbReference type="Proteomes" id="UP000253772"/>
    </source>
</evidence>
<dbReference type="Gene3D" id="3.40.50.10540">
    <property type="entry name" value="Crotonobetainyl-coa:carnitine coa-transferase, domain 1"/>
    <property type="match status" value="1"/>
</dbReference>
<dbReference type="RefSeq" id="WP_024570037.1">
    <property type="nucleotide sequence ID" value="NZ_CP037901.1"/>
</dbReference>
<evidence type="ECO:0000256" key="1">
    <source>
        <dbReference type="ARBA" id="ARBA00022679"/>
    </source>
</evidence>
<dbReference type="PANTHER" id="PTHR48207:SF4">
    <property type="entry name" value="BLL6097 PROTEIN"/>
    <property type="match status" value="1"/>
</dbReference>
<dbReference type="SUPFAM" id="SSF89796">
    <property type="entry name" value="CoA-transferase family III (CaiB/BaiF)"/>
    <property type="match status" value="1"/>
</dbReference>
<dbReference type="OrthoDB" id="5294844at2"/>
<name>A0A482J250_9BURK</name>
<evidence type="ECO:0000313" key="2">
    <source>
        <dbReference type="EMBL" id="QBP13204.1"/>
    </source>
</evidence>
<protein>
    <submittedName>
        <fullName evidence="2">CoA transferase</fullName>
    </submittedName>
</protein>
<dbReference type="InterPro" id="IPR050483">
    <property type="entry name" value="CoA-transferase_III_domain"/>
</dbReference>
<accession>A0A482J250</accession>
<dbReference type="GO" id="GO:0008410">
    <property type="term" value="F:CoA-transferase activity"/>
    <property type="evidence" value="ECO:0007669"/>
    <property type="project" value="TreeGrafter"/>
</dbReference>
<reference evidence="2 3" key="1">
    <citation type="submission" date="2019-03" db="EMBL/GenBank/DDBJ databases">
        <title>Comparative insights into the high quality Complete genome sequence of highly metal resistant Cupriavidus metallidurans strain BS1 isolated from a gold-copper mine.</title>
        <authorList>
            <person name="Mazhar H.S."/>
            <person name="Rensing C."/>
        </authorList>
    </citation>
    <scope>NUCLEOTIDE SEQUENCE [LARGE SCALE GENOMIC DNA]</scope>
    <source>
        <strain evidence="2 3">BS1</strain>
    </source>
</reference>
<dbReference type="InterPro" id="IPR044855">
    <property type="entry name" value="CoA-Trfase_III_dom3_sf"/>
</dbReference>
<dbReference type="AlphaFoldDB" id="A0A482J250"/>
<dbReference type="EMBL" id="CP037901">
    <property type="protein sequence ID" value="QBP13204.1"/>
    <property type="molecule type" value="Genomic_DNA"/>
</dbReference>
<dbReference type="PANTHER" id="PTHR48207">
    <property type="entry name" value="SUCCINATE--HYDROXYMETHYLGLUTARATE COA-TRANSFERASE"/>
    <property type="match status" value="1"/>
</dbReference>
<keyword evidence="1 2" id="KW-0808">Transferase</keyword>
<gene>
    <name evidence="2" type="ORF">DDF84_026570</name>
</gene>
<dbReference type="Gene3D" id="3.30.1540.10">
    <property type="entry name" value="formyl-coa transferase, domain 3"/>
    <property type="match status" value="1"/>
</dbReference>
<sequence>MTTENLSFSPLAGVRVLDFSHVIAGPLATFYLSQLGADVLKMENANGGDVMRRTETGRKGFLALNAGKDCRDIDLGSEAGRADALALAATCDVVVDNLRPGVLERFGLGFEAVRAVNPRVVYCSISGFGRGSADWSGRPAYDHVIQAATGMTFLAGNENDPPIKTGFPVVDAATGMQAALSILAGLRERDRCGCAIQLDISMTGAAMQLMYGFACEALTDGTSPSRVGNRGYSGSPTADFFPTTDGWIALGANTPRQLLRLLEVLELSELAADPTYFAEPLDAESPTTFVRSRDPAALKTIIAQRLQMLRADELEERLATRGVPAAKVRKLGEFAEAALGHGRISTVTLRDGDTEVMSPGLGFGARRHPG</sequence>
<dbReference type="Proteomes" id="UP000253772">
    <property type="component" value="Chromosome c2"/>
</dbReference>
<organism evidence="2 3">
    <name type="scientific">Cupriavidus metallidurans</name>
    <dbReference type="NCBI Taxonomy" id="119219"/>
    <lineage>
        <taxon>Bacteria</taxon>
        <taxon>Pseudomonadati</taxon>
        <taxon>Pseudomonadota</taxon>
        <taxon>Betaproteobacteria</taxon>
        <taxon>Burkholderiales</taxon>
        <taxon>Burkholderiaceae</taxon>
        <taxon>Cupriavidus</taxon>
    </lineage>
</organism>